<feature type="domain" description="DUF4234" evidence="2">
    <location>
        <begin position="33"/>
        <end position="56"/>
    </location>
</feature>
<evidence type="ECO:0000259" key="2">
    <source>
        <dbReference type="Pfam" id="PF14018"/>
    </source>
</evidence>
<dbReference type="EMBL" id="VENP01000041">
    <property type="protein sequence ID" value="TNU73539.1"/>
    <property type="molecule type" value="Genomic_DNA"/>
</dbReference>
<sequence length="57" mass="6496">MTYDAPGAAYPPAPWGYQTPAPTGLSMKRRNVVGVWIGLPLITFEIYSYVWYYKIHS</sequence>
<keyword evidence="1" id="KW-0812">Transmembrane</keyword>
<organism evidence="3 4">
    <name type="scientific">Miniimonas arenae</name>
    <dbReference type="NCBI Taxonomy" id="676201"/>
    <lineage>
        <taxon>Bacteria</taxon>
        <taxon>Bacillati</taxon>
        <taxon>Actinomycetota</taxon>
        <taxon>Actinomycetes</taxon>
        <taxon>Micrococcales</taxon>
        <taxon>Beutenbergiaceae</taxon>
        <taxon>Miniimonas</taxon>
    </lineage>
</organism>
<feature type="transmembrane region" description="Helical" evidence="1">
    <location>
        <begin position="33"/>
        <end position="52"/>
    </location>
</feature>
<dbReference type="OrthoDB" id="4945834at2"/>
<dbReference type="InterPro" id="IPR025328">
    <property type="entry name" value="DUF4234"/>
</dbReference>
<keyword evidence="4" id="KW-1185">Reference proteome</keyword>
<dbReference type="AlphaFoldDB" id="A0A5C5BAN1"/>
<keyword evidence="1" id="KW-1133">Transmembrane helix</keyword>
<feature type="non-terminal residue" evidence="3">
    <location>
        <position position="57"/>
    </location>
</feature>
<gene>
    <name evidence="3" type="ORF">FH969_10715</name>
</gene>
<evidence type="ECO:0000313" key="3">
    <source>
        <dbReference type="EMBL" id="TNU73539.1"/>
    </source>
</evidence>
<name>A0A5C5BAN1_9MICO</name>
<dbReference type="Pfam" id="PF14018">
    <property type="entry name" value="DUF4234"/>
    <property type="match status" value="1"/>
</dbReference>
<proteinExistence type="predicted"/>
<evidence type="ECO:0000313" key="4">
    <source>
        <dbReference type="Proteomes" id="UP000313849"/>
    </source>
</evidence>
<comment type="caution">
    <text evidence="3">The sequence shown here is derived from an EMBL/GenBank/DDBJ whole genome shotgun (WGS) entry which is preliminary data.</text>
</comment>
<reference evidence="3 4" key="1">
    <citation type="submission" date="2019-06" db="EMBL/GenBank/DDBJ databases">
        <title>Draft genome sequence of Miniimonas arenae KCTC 19750T isolated from sea sand.</title>
        <authorList>
            <person name="Park S.-J."/>
        </authorList>
    </citation>
    <scope>NUCLEOTIDE SEQUENCE [LARGE SCALE GENOMIC DNA]</scope>
    <source>
        <strain evidence="3 4">KCTC 19750</strain>
    </source>
</reference>
<dbReference type="Proteomes" id="UP000313849">
    <property type="component" value="Unassembled WGS sequence"/>
</dbReference>
<accession>A0A5C5BAN1</accession>
<keyword evidence="1" id="KW-0472">Membrane</keyword>
<evidence type="ECO:0000256" key="1">
    <source>
        <dbReference type="SAM" id="Phobius"/>
    </source>
</evidence>
<protein>
    <submittedName>
        <fullName evidence="3">DUF4234 domain-containing protein</fullName>
    </submittedName>
</protein>